<evidence type="ECO:0000256" key="2">
    <source>
        <dbReference type="ARBA" id="ARBA00022679"/>
    </source>
</evidence>
<dbReference type="InterPro" id="IPR051199">
    <property type="entry name" value="LPS_LOS_Heptosyltrfase"/>
</dbReference>
<dbReference type="CDD" id="cd03789">
    <property type="entry name" value="GT9_LPS_heptosyltransferase"/>
    <property type="match status" value="1"/>
</dbReference>
<dbReference type="PATRIC" id="fig|693979.3.peg.589"/>
<dbReference type="HOGENOM" id="CLU_038371_3_0_10"/>
<sequence>MSRILIVRFSAFGDVAMTVPVIYSLAVQYPQHRITVLSRPAWAPLFSRLPRNVEFMGVDLKNEYRGLVGLNALFARLRTMHFDCVADFHNVLRTRYLCLRFRLAGIPVRSIDKGRREKERLVNGMPKDYAPLISAFERYRLVLEKLGLTFKLNFHSIFGGAKGDVTLLPGWLTERLLFTDGSALESTNPSLLIGIAPFAAHTGKVYPPEKMEKVIELLRERSNVRICLFGGKSEMEKEVFGRWESLYSQVISVAGRLKLDEELVLMSLLDGMISMDSSNMHLASLVATPVISVWGATHPCAGFMGWNQLEANAVQVDLSCRPCSVYGNKPCRRGDYACLQRITPERIVDKVLALKK</sequence>
<dbReference type="PANTHER" id="PTHR30160">
    <property type="entry name" value="TETRAACYLDISACCHARIDE 4'-KINASE-RELATED"/>
    <property type="match status" value="1"/>
</dbReference>
<evidence type="ECO:0000313" key="4">
    <source>
        <dbReference type="Proteomes" id="UP000008630"/>
    </source>
</evidence>
<name>E6SW50_BACT6</name>
<evidence type="ECO:0000256" key="1">
    <source>
        <dbReference type="ARBA" id="ARBA00022676"/>
    </source>
</evidence>
<evidence type="ECO:0000313" key="3">
    <source>
        <dbReference type="EMBL" id="ADV42575.1"/>
    </source>
</evidence>
<accession>E6SW50</accession>
<dbReference type="EMBL" id="CP002352">
    <property type="protein sequence ID" value="ADV42575.1"/>
    <property type="molecule type" value="Genomic_DNA"/>
</dbReference>
<proteinExistence type="predicted"/>
<keyword evidence="4" id="KW-1185">Reference proteome</keyword>
<dbReference type="GO" id="GO:0005829">
    <property type="term" value="C:cytosol"/>
    <property type="evidence" value="ECO:0007669"/>
    <property type="project" value="TreeGrafter"/>
</dbReference>
<dbReference type="SUPFAM" id="SSF53756">
    <property type="entry name" value="UDP-Glycosyltransferase/glycogen phosphorylase"/>
    <property type="match status" value="1"/>
</dbReference>
<gene>
    <name evidence="3" type="ordered locus">Bache_0550</name>
</gene>
<organism evidence="3 4">
    <name type="scientific">Bacteroides helcogenes (strain ATCC 35417 / DSM 20613 / JCM 6297 / CCUG 15421 / P 36-108)</name>
    <dbReference type="NCBI Taxonomy" id="693979"/>
    <lineage>
        <taxon>Bacteria</taxon>
        <taxon>Pseudomonadati</taxon>
        <taxon>Bacteroidota</taxon>
        <taxon>Bacteroidia</taxon>
        <taxon>Bacteroidales</taxon>
        <taxon>Bacteroidaceae</taxon>
        <taxon>Bacteroides</taxon>
    </lineage>
</organism>
<dbReference type="OrthoDB" id="9768048at2"/>
<dbReference type="AlphaFoldDB" id="E6SW50"/>
<dbReference type="Proteomes" id="UP000008630">
    <property type="component" value="Chromosome"/>
</dbReference>
<dbReference type="PANTHER" id="PTHR30160:SF22">
    <property type="entry name" value="LIPOPOLYSACCHARIDE CORE BIOSYNTHESIS PROTEIN"/>
    <property type="match status" value="1"/>
</dbReference>
<reference evidence="3 4" key="2">
    <citation type="journal article" date="2011" name="Stand. Genomic Sci.">
        <title>Complete genome sequence of Bacteroides helcogenes type strain (P 36-108).</title>
        <authorList>
            <person name="Pati A."/>
            <person name="Gronow S."/>
            <person name="Zeytun A."/>
            <person name="Lapidus A."/>
            <person name="Nolan M."/>
            <person name="Hammon N."/>
            <person name="Deshpande S."/>
            <person name="Cheng J.F."/>
            <person name="Tapia R."/>
            <person name="Han C."/>
            <person name="Goodwin L."/>
            <person name="Pitluck S."/>
            <person name="Liolios K."/>
            <person name="Pagani I."/>
            <person name="Ivanova N."/>
            <person name="Mavromatis K."/>
            <person name="Chen A."/>
            <person name="Palaniappan K."/>
            <person name="Land M."/>
            <person name="Hauser L."/>
            <person name="Chang Y.J."/>
            <person name="Jeffries C.D."/>
            <person name="Detter J.C."/>
            <person name="Brambilla E."/>
            <person name="Rohde M."/>
            <person name="Goker M."/>
            <person name="Woyke T."/>
            <person name="Bristow J."/>
            <person name="Eisen J.A."/>
            <person name="Markowitz V."/>
            <person name="Hugenholtz P."/>
            <person name="Kyrpides N.C."/>
            <person name="Klenk H.P."/>
            <person name="Lucas S."/>
        </authorList>
    </citation>
    <scope>NUCLEOTIDE SEQUENCE [LARGE SCALE GENOMIC DNA]</scope>
    <source>
        <strain evidence="4">ATCC 35417 / DSM 20613 / JCM 6297 / CCUG 15421 / P 36-108</strain>
    </source>
</reference>
<dbReference type="STRING" id="693979.Bache_0550"/>
<reference key="1">
    <citation type="submission" date="2010-11" db="EMBL/GenBank/DDBJ databases">
        <title>The complete genome of Bacteroides helcogenes P 36-108.</title>
        <authorList>
            <consortium name="US DOE Joint Genome Institute (JGI-PGF)"/>
            <person name="Lucas S."/>
            <person name="Copeland A."/>
            <person name="Lapidus A."/>
            <person name="Bruce D."/>
            <person name="Goodwin L."/>
            <person name="Pitluck S."/>
            <person name="Kyrpides N."/>
            <person name="Mavromatis K."/>
            <person name="Ivanova N."/>
            <person name="Zeytun A."/>
            <person name="Brettin T."/>
            <person name="Detter J.C."/>
            <person name="Tapia R."/>
            <person name="Han C."/>
            <person name="Land M."/>
            <person name="Hauser L."/>
            <person name="Markowitz V."/>
            <person name="Cheng J.-F."/>
            <person name="Hugenholtz P."/>
            <person name="Woyke T."/>
            <person name="Wu D."/>
            <person name="Gronow S."/>
            <person name="Wellnitz S."/>
            <person name="Brambilla E."/>
            <person name="Klenk H.-P."/>
            <person name="Eisen J.A."/>
        </authorList>
    </citation>
    <scope>NUCLEOTIDE SEQUENCE</scope>
    <source>
        <strain>P 36-108</strain>
    </source>
</reference>
<dbReference type="GO" id="GO:0008713">
    <property type="term" value="F:ADP-heptose-lipopolysaccharide heptosyltransferase activity"/>
    <property type="evidence" value="ECO:0007669"/>
    <property type="project" value="TreeGrafter"/>
</dbReference>
<dbReference type="KEGG" id="bhl:Bache_0550"/>
<dbReference type="RefSeq" id="WP_013546191.1">
    <property type="nucleotide sequence ID" value="NC_014933.1"/>
</dbReference>
<dbReference type="GO" id="GO:0009244">
    <property type="term" value="P:lipopolysaccharide core region biosynthetic process"/>
    <property type="evidence" value="ECO:0007669"/>
    <property type="project" value="TreeGrafter"/>
</dbReference>
<dbReference type="Pfam" id="PF01075">
    <property type="entry name" value="Glyco_transf_9"/>
    <property type="match status" value="1"/>
</dbReference>
<dbReference type="eggNOG" id="COG0859">
    <property type="taxonomic scope" value="Bacteria"/>
</dbReference>
<keyword evidence="2 3" id="KW-0808">Transferase</keyword>
<keyword evidence="1" id="KW-0328">Glycosyltransferase</keyword>
<dbReference type="Gene3D" id="3.40.50.2000">
    <property type="entry name" value="Glycogen Phosphorylase B"/>
    <property type="match status" value="2"/>
</dbReference>
<dbReference type="InterPro" id="IPR002201">
    <property type="entry name" value="Glyco_trans_9"/>
</dbReference>
<protein>
    <submittedName>
        <fullName evidence="3">Glycosyl transferase family 9</fullName>
    </submittedName>
</protein>